<protein>
    <submittedName>
        <fullName evidence="1">Uncharacterized protein</fullName>
    </submittedName>
</protein>
<evidence type="ECO:0000313" key="2">
    <source>
        <dbReference type="Proteomes" id="UP000001075"/>
    </source>
</evidence>
<dbReference type="InParanoid" id="G3HHF2"/>
<name>G3HHF2_CRIGR</name>
<dbReference type="Proteomes" id="UP000001075">
    <property type="component" value="Unassembled WGS sequence"/>
</dbReference>
<proteinExistence type="predicted"/>
<gene>
    <name evidence="1" type="ORF">I79_010053</name>
</gene>
<organism evidence="1 2">
    <name type="scientific">Cricetulus griseus</name>
    <name type="common">Chinese hamster</name>
    <name type="synonym">Cricetulus barabensis griseus</name>
    <dbReference type="NCBI Taxonomy" id="10029"/>
    <lineage>
        <taxon>Eukaryota</taxon>
        <taxon>Metazoa</taxon>
        <taxon>Chordata</taxon>
        <taxon>Craniata</taxon>
        <taxon>Vertebrata</taxon>
        <taxon>Euteleostomi</taxon>
        <taxon>Mammalia</taxon>
        <taxon>Eutheria</taxon>
        <taxon>Euarchontoglires</taxon>
        <taxon>Glires</taxon>
        <taxon>Rodentia</taxon>
        <taxon>Myomorpha</taxon>
        <taxon>Muroidea</taxon>
        <taxon>Cricetidae</taxon>
        <taxon>Cricetinae</taxon>
        <taxon>Cricetulus</taxon>
    </lineage>
</organism>
<evidence type="ECO:0000313" key="1">
    <source>
        <dbReference type="EMBL" id="EGV92842.1"/>
    </source>
</evidence>
<sequence>MGSFHSLTPFCNNKSFCRSHPCPAATWVPFTSHPSYDHCCVQVPSNKQRLILGANAAWPMTRISHLLAQS</sequence>
<accession>G3HHF2</accession>
<dbReference type="EMBL" id="JH000378">
    <property type="protein sequence ID" value="EGV92842.1"/>
    <property type="molecule type" value="Genomic_DNA"/>
</dbReference>
<reference evidence="2" key="1">
    <citation type="journal article" date="2011" name="Nat. Biotechnol.">
        <title>The genomic sequence of the Chinese hamster ovary (CHO)-K1 cell line.</title>
        <authorList>
            <person name="Xu X."/>
            <person name="Nagarajan H."/>
            <person name="Lewis N.E."/>
            <person name="Pan S."/>
            <person name="Cai Z."/>
            <person name="Liu X."/>
            <person name="Chen W."/>
            <person name="Xie M."/>
            <person name="Wang W."/>
            <person name="Hammond S."/>
            <person name="Andersen M.R."/>
            <person name="Neff N."/>
            <person name="Passarelli B."/>
            <person name="Koh W."/>
            <person name="Fan H.C."/>
            <person name="Wang J."/>
            <person name="Gui Y."/>
            <person name="Lee K.H."/>
            <person name="Betenbaugh M.J."/>
            <person name="Quake S.R."/>
            <person name="Famili I."/>
            <person name="Palsson B.O."/>
            <person name="Wang J."/>
        </authorList>
    </citation>
    <scope>NUCLEOTIDE SEQUENCE [LARGE SCALE GENOMIC DNA]</scope>
    <source>
        <strain evidence="2">CHO K1 cell line</strain>
    </source>
</reference>
<dbReference type="AlphaFoldDB" id="G3HHF2"/>